<dbReference type="Pfam" id="PF00288">
    <property type="entry name" value="GHMP_kinases_N"/>
    <property type="match status" value="1"/>
</dbReference>
<keyword evidence="8" id="KW-0460">Magnesium</keyword>
<dbReference type="PRINTS" id="PR00959">
    <property type="entry name" value="MEVGALKINASE"/>
</dbReference>
<dbReference type="InterPro" id="IPR013750">
    <property type="entry name" value="GHMP_kinase_C_dom"/>
</dbReference>
<evidence type="ECO:0000256" key="11">
    <source>
        <dbReference type="NCBIfam" id="TIGR00131"/>
    </source>
</evidence>
<evidence type="ECO:0000256" key="3">
    <source>
        <dbReference type="ARBA" id="ARBA00022679"/>
    </source>
</evidence>
<dbReference type="InterPro" id="IPR014721">
    <property type="entry name" value="Ribsml_uS5_D2-typ_fold_subgr"/>
</dbReference>
<dbReference type="PIRSF" id="PIRSF000530">
    <property type="entry name" value="Galactokinase"/>
    <property type="match status" value="1"/>
</dbReference>
<keyword evidence="10" id="KW-0119">Carbohydrate metabolism</keyword>
<reference evidence="15" key="1">
    <citation type="submission" date="2021-10" db="EMBL/GenBank/DDBJ databases">
        <title>Novel species in genus Arthrobacter.</title>
        <authorList>
            <person name="Liu Y."/>
        </authorList>
    </citation>
    <scope>NUCLEOTIDE SEQUENCE</scope>
    <source>
        <strain evidence="15">Zg-Y453</strain>
    </source>
</reference>
<dbReference type="PROSITE" id="PS00106">
    <property type="entry name" value="GALACTOKINASE"/>
    <property type="match status" value="1"/>
</dbReference>
<name>A0A9X1MGL4_9MICC</name>
<feature type="domain" description="Galactokinase N-terminal" evidence="14">
    <location>
        <begin position="10"/>
        <end position="57"/>
    </location>
</feature>
<accession>A0A9X1MGL4</accession>
<evidence type="ECO:0000259" key="14">
    <source>
        <dbReference type="Pfam" id="PF10509"/>
    </source>
</evidence>
<evidence type="ECO:0000256" key="9">
    <source>
        <dbReference type="ARBA" id="ARBA00023144"/>
    </source>
</evidence>
<dbReference type="InterPro" id="IPR000705">
    <property type="entry name" value="Galactokinase"/>
</dbReference>
<keyword evidence="9" id="KW-0299">Galactose metabolism</keyword>
<organism evidence="15 16">
    <name type="scientific">Arthrobacter caoxuetaonis</name>
    <dbReference type="NCBI Taxonomy" id="2886935"/>
    <lineage>
        <taxon>Bacteria</taxon>
        <taxon>Bacillati</taxon>
        <taxon>Actinomycetota</taxon>
        <taxon>Actinomycetes</taxon>
        <taxon>Micrococcales</taxon>
        <taxon>Micrococcaceae</taxon>
        <taxon>Arthrobacter</taxon>
    </lineage>
</organism>
<evidence type="ECO:0000313" key="15">
    <source>
        <dbReference type="EMBL" id="MCC3298910.1"/>
    </source>
</evidence>
<dbReference type="PROSITE" id="PS00627">
    <property type="entry name" value="GHMP_KINASES_ATP"/>
    <property type="match status" value="1"/>
</dbReference>
<keyword evidence="3 15" id="KW-0808">Transferase</keyword>
<dbReference type="InterPro" id="IPR006203">
    <property type="entry name" value="GHMP_knse_ATP-bd_CS"/>
</dbReference>
<dbReference type="Proteomes" id="UP001139158">
    <property type="component" value="Unassembled WGS sequence"/>
</dbReference>
<evidence type="ECO:0000256" key="2">
    <source>
        <dbReference type="ARBA" id="ARBA00022490"/>
    </source>
</evidence>
<feature type="domain" description="GHMP kinase N-terminal" evidence="12">
    <location>
        <begin position="106"/>
        <end position="179"/>
    </location>
</feature>
<dbReference type="Pfam" id="PF08544">
    <property type="entry name" value="GHMP_kinases_C"/>
    <property type="match status" value="1"/>
</dbReference>
<dbReference type="InterPro" id="IPR019539">
    <property type="entry name" value="GalKase_N"/>
</dbReference>
<evidence type="ECO:0000259" key="12">
    <source>
        <dbReference type="Pfam" id="PF00288"/>
    </source>
</evidence>
<dbReference type="GO" id="GO:0005829">
    <property type="term" value="C:cytosol"/>
    <property type="evidence" value="ECO:0007669"/>
    <property type="project" value="TreeGrafter"/>
</dbReference>
<dbReference type="InterPro" id="IPR019741">
    <property type="entry name" value="Galactokinase_CS"/>
</dbReference>
<dbReference type="PANTHER" id="PTHR10457:SF7">
    <property type="entry name" value="GALACTOKINASE-RELATED"/>
    <property type="match status" value="1"/>
</dbReference>
<dbReference type="InterPro" id="IPR006206">
    <property type="entry name" value="Mevalonate/galactokinase"/>
</dbReference>
<dbReference type="PRINTS" id="PR00473">
    <property type="entry name" value="GALCTOKINASE"/>
</dbReference>
<evidence type="ECO:0000256" key="7">
    <source>
        <dbReference type="ARBA" id="ARBA00022840"/>
    </source>
</evidence>
<evidence type="ECO:0000259" key="13">
    <source>
        <dbReference type="Pfam" id="PF08544"/>
    </source>
</evidence>
<dbReference type="Gene3D" id="3.30.230.10">
    <property type="match status" value="1"/>
</dbReference>
<dbReference type="GO" id="GO:0046872">
    <property type="term" value="F:metal ion binding"/>
    <property type="evidence" value="ECO:0007669"/>
    <property type="project" value="UniProtKB-KW"/>
</dbReference>
<dbReference type="InterPro" id="IPR020568">
    <property type="entry name" value="Ribosomal_Su5_D2-typ_SF"/>
</dbReference>
<dbReference type="PANTHER" id="PTHR10457">
    <property type="entry name" value="MEVALONATE KINASE/GALACTOKINASE"/>
    <property type="match status" value="1"/>
</dbReference>
<dbReference type="Pfam" id="PF10509">
    <property type="entry name" value="GalKase_gal_bdg"/>
    <property type="match status" value="1"/>
</dbReference>
<dbReference type="NCBIfam" id="TIGR00131">
    <property type="entry name" value="gal_kin"/>
    <property type="match status" value="1"/>
</dbReference>
<proteinExistence type="inferred from homology"/>
<evidence type="ECO:0000313" key="16">
    <source>
        <dbReference type="Proteomes" id="UP001139158"/>
    </source>
</evidence>
<dbReference type="GO" id="GO:0004335">
    <property type="term" value="F:galactokinase activity"/>
    <property type="evidence" value="ECO:0007669"/>
    <property type="project" value="UniProtKB-UniRule"/>
</dbReference>
<keyword evidence="6" id="KW-0418">Kinase</keyword>
<keyword evidence="7" id="KW-0067">ATP-binding</keyword>
<dbReference type="FunFam" id="3.30.70.890:FF:000001">
    <property type="entry name" value="Galactokinase"/>
    <property type="match status" value="1"/>
</dbReference>
<dbReference type="GO" id="GO:0005524">
    <property type="term" value="F:ATP binding"/>
    <property type="evidence" value="ECO:0007669"/>
    <property type="project" value="UniProtKB-UniRule"/>
</dbReference>
<evidence type="ECO:0000256" key="4">
    <source>
        <dbReference type="ARBA" id="ARBA00022723"/>
    </source>
</evidence>
<dbReference type="SUPFAM" id="SSF55060">
    <property type="entry name" value="GHMP Kinase, C-terminal domain"/>
    <property type="match status" value="1"/>
</dbReference>
<dbReference type="InterPro" id="IPR036554">
    <property type="entry name" value="GHMP_kinase_C_sf"/>
</dbReference>
<sequence>MTTPVQATAERFRKLYGRASAGLFSAPGRVNVIGEHTDYNLGFVLPAGINRRARIAVLPRGDGVLRMATTGTGDPAESTVAELGPGMLQGWSRYVAGVHWAFGLRGVAVPGMDILLDSDVPAGAGLSSSAAIECAVALAVNEFSGAGLPAEDLVLLCQQAENDFAGAPTGILDQSASLLSTSGHALFLDCRTRESRHVPLDLAGEGMALLVIDTKVSHAHDSGGYADRRADCERAAATLGLGSLREISLPDLVLAAPSLDALAYRRARHVVSENARVLSVVEHLEAGRRAAGLGPWLAASHESLRDDFEVSCPELDLAVEAAMAAGAAGARMTGGGFGGSAIALVPASDAARIGSEVCRAFARADFLVPEVFEVVPEDGARREF</sequence>
<dbReference type="EMBL" id="JAJFZV010000015">
    <property type="protein sequence ID" value="MCC3298910.1"/>
    <property type="molecule type" value="Genomic_DNA"/>
</dbReference>
<evidence type="ECO:0000256" key="10">
    <source>
        <dbReference type="ARBA" id="ARBA00023277"/>
    </source>
</evidence>
<dbReference type="FunFam" id="3.30.230.10:FF:000017">
    <property type="entry name" value="Galactokinase"/>
    <property type="match status" value="1"/>
</dbReference>
<feature type="domain" description="GHMP kinase C-terminal" evidence="13">
    <location>
        <begin position="289"/>
        <end position="362"/>
    </location>
</feature>
<evidence type="ECO:0000256" key="1">
    <source>
        <dbReference type="ARBA" id="ARBA00006566"/>
    </source>
</evidence>
<dbReference type="InterPro" id="IPR006204">
    <property type="entry name" value="GHMP_kinase_N_dom"/>
</dbReference>
<dbReference type="RefSeq" id="WP_227896810.1">
    <property type="nucleotide sequence ID" value="NZ_CP099466.1"/>
</dbReference>
<dbReference type="SUPFAM" id="SSF54211">
    <property type="entry name" value="Ribosomal protein S5 domain 2-like"/>
    <property type="match status" value="1"/>
</dbReference>
<dbReference type="GO" id="GO:0006012">
    <property type="term" value="P:galactose metabolic process"/>
    <property type="evidence" value="ECO:0007669"/>
    <property type="project" value="UniProtKB-UniRule"/>
</dbReference>
<comment type="similarity">
    <text evidence="1">Belongs to the GHMP kinase family. GalK subfamily.</text>
</comment>
<keyword evidence="5" id="KW-0547">Nucleotide-binding</keyword>
<evidence type="ECO:0000256" key="6">
    <source>
        <dbReference type="ARBA" id="ARBA00022777"/>
    </source>
</evidence>
<keyword evidence="4" id="KW-0479">Metal-binding</keyword>
<protein>
    <recommendedName>
        <fullName evidence="11">Galactokinase</fullName>
        <ecNumber evidence="11">2.7.1.6</ecNumber>
    </recommendedName>
</protein>
<evidence type="ECO:0000256" key="5">
    <source>
        <dbReference type="ARBA" id="ARBA00022741"/>
    </source>
</evidence>
<dbReference type="Gene3D" id="3.30.70.890">
    <property type="entry name" value="GHMP kinase, C-terminal domain"/>
    <property type="match status" value="1"/>
</dbReference>
<keyword evidence="2" id="KW-0963">Cytoplasm</keyword>
<evidence type="ECO:0000256" key="8">
    <source>
        <dbReference type="ARBA" id="ARBA00022842"/>
    </source>
</evidence>
<dbReference type="EC" id="2.7.1.6" evidence="11"/>
<comment type="caution">
    <text evidence="15">The sequence shown here is derived from an EMBL/GenBank/DDBJ whole genome shotgun (WGS) entry which is preliminary data.</text>
</comment>
<gene>
    <name evidence="15" type="primary">galK</name>
    <name evidence="15" type="ORF">LJ757_14020</name>
</gene>
<keyword evidence="16" id="KW-1185">Reference proteome</keyword>
<dbReference type="AlphaFoldDB" id="A0A9X1MGL4"/>